<dbReference type="FunFam" id="3.40.50.720:FF:000084">
    <property type="entry name" value="Short-chain dehydrogenase reductase"/>
    <property type="match status" value="1"/>
</dbReference>
<protein>
    <submittedName>
        <fullName evidence="2">NAD(P)-dependent dehydrogenase, short-chain alcohol dehydrogenase family</fullName>
    </submittedName>
</protein>
<dbReference type="EMBL" id="FOXV01000018">
    <property type="protein sequence ID" value="SFQ66996.1"/>
    <property type="molecule type" value="Genomic_DNA"/>
</dbReference>
<evidence type="ECO:0000256" key="1">
    <source>
        <dbReference type="ARBA" id="ARBA00006484"/>
    </source>
</evidence>
<dbReference type="InterPro" id="IPR002347">
    <property type="entry name" value="SDR_fam"/>
</dbReference>
<gene>
    <name evidence="2" type="ORF">SAMN05421853_1185</name>
</gene>
<dbReference type="PANTHER" id="PTHR42760:SF135">
    <property type="entry name" value="BLL7886 PROTEIN"/>
    <property type="match status" value="1"/>
</dbReference>
<dbReference type="GO" id="GO:0030497">
    <property type="term" value="P:fatty acid elongation"/>
    <property type="evidence" value="ECO:0007669"/>
    <property type="project" value="TreeGrafter"/>
</dbReference>
<dbReference type="CDD" id="cd05233">
    <property type="entry name" value="SDR_c"/>
    <property type="match status" value="1"/>
</dbReference>
<dbReference type="Proteomes" id="UP000243106">
    <property type="component" value="Unassembled WGS sequence"/>
</dbReference>
<evidence type="ECO:0000313" key="3">
    <source>
        <dbReference type="Proteomes" id="UP000243106"/>
    </source>
</evidence>
<reference evidence="3" key="1">
    <citation type="submission" date="2016-10" db="EMBL/GenBank/DDBJ databases">
        <authorList>
            <person name="Varghese N."/>
            <person name="Submissions S."/>
        </authorList>
    </citation>
    <scope>NUCLEOTIDE SEQUENCE [LARGE SCALE GENOMIC DNA]</scope>
    <source>
        <strain evidence="3">JCM 10271</strain>
    </source>
</reference>
<dbReference type="RefSeq" id="WP_093015465.1">
    <property type="nucleotide sequence ID" value="NZ_FOXV01000018.1"/>
</dbReference>
<organism evidence="2 3">
    <name type="scientific">Roseivivax halotolerans</name>
    <dbReference type="NCBI Taxonomy" id="93684"/>
    <lineage>
        <taxon>Bacteria</taxon>
        <taxon>Pseudomonadati</taxon>
        <taxon>Pseudomonadota</taxon>
        <taxon>Alphaproteobacteria</taxon>
        <taxon>Rhodobacterales</taxon>
        <taxon>Roseobacteraceae</taxon>
        <taxon>Roseivivax</taxon>
    </lineage>
</organism>
<dbReference type="PROSITE" id="PS00061">
    <property type="entry name" value="ADH_SHORT"/>
    <property type="match status" value="1"/>
</dbReference>
<keyword evidence="3" id="KW-1185">Reference proteome</keyword>
<dbReference type="InterPro" id="IPR036291">
    <property type="entry name" value="NAD(P)-bd_dom_sf"/>
</dbReference>
<evidence type="ECO:0000313" key="2">
    <source>
        <dbReference type="EMBL" id="SFQ66996.1"/>
    </source>
</evidence>
<dbReference type="PRINTS" id="PR00081">
    <property type="entry name" value="GDHRDH"/>
</dbReference>
<dbReference type="AlphaFoldDB" id="A0A1I6AE43"/>
<dbReference type="PANTHER" id="PTHR42760">
    <property type="entry name" value="SHORT-CHAIN DEHYDROGENASES/REDUCTASES FAMILY MEMBER"/>
    <property type="match status" value="1"/>
</dbReference>
<comment type="similarity">
    <text evidence="1">Belongs to the short-chain dehydrogenases/reductases (SDR) family.</text>
</comment>
<proteinExistence type="inferred from homology"/>
<dbReference type="InterPro" id="IPR020904">
    <property type="entry name" value="Sc_DH/Rdtase_CS"/>
</dbReference>
<dbReference type="SUPFAM" id="SSF51735">
    <property type="entry name" value="NAD(P)-binding Rossmann-fold domains"/>
    <property type="match status" value="1"/>
</dbReference>
<accession>A0A1I6AE43</accession>
<dbReference type="GO" id="GO:0016616">
    <property type="term" value="F:oxidoreductase activity, acting on the CH-OH group of donors, NAD or NADP as acceptor"/>
    <property type="evidence" value="ECO:0007669"/>
    <property type="project" value="TreeGrafter"/>
</dbReference>
<sequence length="258" mass="26994">MAIVVSAPSGEWPGLLDRTALVTGASSGLGRHFAQLLAGQGVVVTLAARRIDRIQSLCEDIRSEGGTAHALELDVSDPASIEAGLVGTAFDIVINNAGIAASATALDHDDETLDRIIDTNLKGPFRVARAAAKAMIDAGKGGVIVNVASILGVRVASHVSAYAASKSGLIQMTRAQALEWARHGIRVNALCPGYIETELNVDFFASEPGQKLIRRVPQRRLGQTRDLDGPLLLLVSDLGSFMTGSELVVDGGHLVTSI</sequence>
<dbReference type="Gene3D" id="3.40.50.720">
    <property type="entry name" value="NAD(P)-binding Rossmann-like Domain"/>
    <property type="match status" value="1"/>
</dbReference>
<dbReference type="Pfam" id="PF13561">
    <property type="entry name" value="adh_short_C2"/>
    <property type="match status" value="1"/>
</dbReference>
<dbReference type="STRING" id="93684.SAMN05421853_1185"/>
<name>A0A1I6AE43_9RHOB</name>
<dbReference type="PRINTS" id="PR00080">
    <property type="entry name" value="SDRFAMILY"/>
</dbReference>